<keyword evidence="5" id="KW-1133">Transmembrane helix</keyword>
<proteinExistence type="predicted"/>
<feature type="domain" description="Protein kinase" evidence="6">
    <location>
        <begin position="1"/>
        <end position="243"/>
    </location>
</feature>
<dbReference type="SMART" id="SM00220">
    <property type="entry name" value="S_TKc"/>
    <property type="match status" value="1"/>
</dbReference>
<evidence type="ECO:0000256" key="3">
    <source>
        <dbReference type="ARBA" id="ARBA00022777"/>
    </source>
</evidence>
<dbReference type="PANTHER" id="PTHR43289">
    <property type="entry name" value="MITOGEN-ACTIVATED PROTEIN KINASE KINASE KINASE 20-RELATED"/>
    <property type="match status" value="1"/>
</dbReference>
<dbReference type="InterPro" id="IPR011009">
    <property type="entry name" value="Kinase-like_dom_sf"/>
</dbReference>
<dbReference type="PROSITE" id="PS00108">
    <property type="entry name" value="PROTEIN_KINASE_ST"/>
    <property type="match status" value="1"/>
</dbReference>
<dbReference type="Gene3D" id="1.10.510.10">
    <property type="entry name" value="Transferase(Phosphotransferase) domain 1"/>
    <property type="match status" value="1"/>
</dbReference>
<comment type="caution">
    <text evidence="7">The sequence shown here is derived from an EMBL/GenBank/DDBJ whole genome shotgun (WGS) entry which is preliminary data.</text>
</comment>
<evidence type="ECO:0000256" key="2">
    <source>
        <dbReference type="ARBA" id="ARBA00022741"/>
    </source>
</evidence>
<dbReference type="SUPFAM" id="SSF56112">
    <property type="entry name" value="Protein kinase-like (PK-like)"/>
    <property type="match status" value="1"/>
</dbReference>
<keyword evidence="1" id="KW-0808">Transferase</keyword>
<dbReference type="GO" id="GO:0005524">
    <property type="term" value="F:ATP binding"/>
    <property type="evidence" value="ECO:0007669"/>
    <property type="project" value="UniProtKB-KW"/>
</dbReference>
<dbReference type="CDD" id="cd14014">
    <property type="entry name" value="STKc_PknB_like"/>
    <property type="match status" value="1"/>
</dbReference>
<dbReference type="Proteomes" id="UP000610966">
    <property type="component" value="Unassembled WGS sequence"/>
</dbReference>
<evidence type="ECO:0000313" key="8">
    <source>
        <dbReference type="Proteomes" id="UP000610966"/>
    </source>
</evidence>
<evidence type="ECO:0000259" key="6">
    <source>
        <dbReference type="PROSITE" id="PS50011"/>
    </source>
</evidence>
<evidence type="ECO:0000256" key="5">
    <source>
        <dbReference type="SAM" id="Phobius"/>
    </source>
</evidence>
<protein>
    <recommendedName>
        <fullName evidence="6">Protein kinase domain-containing protein</fullName>
    </recommendedName>
</protein>
<dbReference type="InterPro" id="IPR008271">
    <property type="entry name" value="Ser/Thr_kinase_AS"/>
</dbReference>
<keyword evidence="2" id="KW-0547">Nucleotide-binding</keyword>
<keyword evidence="8" id="KW-1185">Reference proteome</keyword>
<accession>A0A8J3RC79</accession>
<reference evidence="7" key="1">
    <citation type="submission" date="2021-01" db="EMBL/GenBank/DDBJ databases">
        <title>Whole genome shotgun sequence of Sphaerimonospora thailandensis NBRC 107569.</title>
        <authorList>
            <person name="Komaki H."/>
            <person name="Tamura T."/>
        </authorList>
    </citation>
    <scope>NUCLEOTIDE SEQUENCE</scope>
    <source>
        <strain evidence="7">NBRC 107569</strain>
    </source>
</reference>
<evidence type="ECO:0000256" key="4">
    <source>
        <dbReference type="ARBA" id="ARBA00022840"/>
    </source>
</evidence>
<feature type="transmembrane region" description="Helical" evidence="5">
    <location>
        <begin position="284"/>
        <end position="306"/>
    </location>
</feature>
<dbReference type="EMBL" id="BOOG01000043">
    <property type="protein sequence ID" value="GIH72029.1"/>
    <property type="molecule type" value="Genomic_DNA"/>
</dbReference>
<dbReference type="PROSITE" id="PS50011">
    <property type="entry name" value="PROTEIN_KINASE_DOM"/>
    <property type="match status" value="1"/>
</dbReference>
<dbReference type="PANTHER" id="PTHR43289:SF34">
    <property type="entry name" value="SERINE_THREONINE-PROTEIN KINASE YBDM-RELATED"/>
    <property type="match status" value="1"/>
</dbReference>
<keyword evidence="4" id="KW-0067">ATP-binding</keyword>
<dbReference type="InterPro" id="IPR000719">
    <property type="entry name" value="Prot_kinase_dom"/>
</dbReference>
<keyword evidence="5" id="KW-0472">Membrane</keyword>
<dbReference type="Pfam" id="PF00069">
    <property type="entry name" value="Pkinase"/>
    <property type="match status" value="1"/>
</dbReference>
<sequence length="696" mass="74998">MGTVFAGVNRRGERVAVKLIHPSLAGDDEFRARFAREVAVLGRIRSSCTARVHEADAAAAQPWLATEYVPGPTLEQRLKSGSPLSGDELFGLAAGLAEALVAIHGAGVVHRDLKPTNVILSPSGPKVIDFGIARALDETALTKTGTLVGSPGWVSPEEYRGESGGSAADIYGWGVLLVYAASGSLPYGTGRPEVLALKVLNDDVDISAVPEELRDLVERSVAKKPENRPGSSEVLAGVVNAWRQDPSDESDPSDYVTQRLDRTWIMPVEEGTPWPAGGPRFRKWWLAIGLVPAVLAATAIVAIVNGRTSIGETRSREPAVAASTVVPAAANHQVSPSTASTPSGTASGKIVSWQGLKIQLPSGWGFDKGDVYQAGLLAPGEKVPTSGLSISWLGAPQANQWPSDRLDEDNGWQVGDPPFCMAPGSTQKDLAKPPGRLIRKESIILKGGYRAEYRVWNVQCENGTRFTTKAWYIPEAELALFNLAADVRYSSEYDGIIAGLDFSGWKPTIPAVTERFWGMKMTLPAGWHLSEVSPLVACVESPNTRGSIGPWDLPCPPDSLTVSVKSGPNDWPGPKLDYPIPWQLSIRSPCLAGGGVTQVLDDEAAKYNPAGEFALYEMNDFHWKTGKLTTVKLADGRRAAYRSWRMGCERGRHYTTKAWYLPVSQVALYVLSQHPEDAEGHDEVIASLDLRGLSTR</sequence>
<evidence type="ECO:0000313" key="7">
    <source>
        <dbReference type="EMBL" id="GIH72029.1"/>
    </source>
</evidence>
<evidence type="ECO:0000256" key="1">
    <source>
        <dbReference type="ARBA" id="ARBA00022679"/>
    </source>
</evidence>
<keyword evidence="5" id="KW-0812">Transmembrane</keyword>
<gene>
    <name evidence="7" type="ORF">Mth01_42820</name>
</gene>
<dbReference type="Gene3D" id="3.30.200.20">
    <property type="entry name" value="Phosphorylase Kinase, domain 1"/>
    <property type="match status" value="1"/>
</dbReference>
<dbReference type="AlphaFoldDB" id="A0A8J3RC79"/>
<organism evidence="7 8">
    <name type="scientific">Sphaerimonospora thailandensis</name>
    <dbReference type="NCBI Taxonomy" id="795644"/>
    <lineage>
        <taxon>Bacteria</taxon>
        <taxon>Bacillati</taxon>
        <taxon>Actinomycetota</taxon>
        <taxon>Actinomycetes</taxon>
        <taxon>Streptosporangiales</taxon>
        <taxon>Streptosporangiaceae</taxon>
        <taxon>Sphaerimonospora</taxon>
    </lineage>
</organism>
<dbReference type="GO" id="GO:0004674">
    <property type="term" value="F:protein serine/threonine kinase activity"/>
    <property type="evidence" value="ECO:0007669"/>
    <property type="project" value="TreeGrafter"/>
</dbReference>
<name>A0A8J3RC79_9ACTN</name>
<keyword evidence="3" id="KW-0418">Kinase</keyword>